<dbReference type="EMBL" id="CP073078">
    <property type="protein sequence ID" value="QUD86151.1"/>
    <property type="molecule type" value="Genomic_DNA"/>
</dbReference>
<keyword evidence="3" id="KW-1185">Reference proteome</keyword>
<feature type="transmembrane region" description="Helical" evidence="1">
    <location>
        <begin position="27"/>
        <end position="45"/>
    </location>
</feature>
<dbReference type="AlphaFoldDB" id="A0A975FVZ5"/>
<dbReference type="Proteomes" id="UP000676409">
    <property type="component" value="Chromosome"/>
</dbReference>
<name>A0A975FVZ5_9CAUL</name>
<keyword evidence="1" id="KW-0472">Membrane</keyword>
<evidence type="ECO:0000313" key="3">
    <source>
        <dbReference type="Proteomes" id="UP000676409"/>
    </source>
</evidence>
<dbReference type="RefSeq" id="WP_211936203.1">
    <property type="nucleotide sequence ID" value="NZ_CP073078.1"/>
</dbReference>
<evidence type="ECO:0000256" key="1">
    <source>
        <dbReference type="SAM" id="Phobius"/>
    </source>
</evidence>
<accession>A0A975FVZ5</accession>
<proteinExistence type="predicted"/>
<keyword evidence="1" id="KW-1133">Transmembrane helix</keyword>
<sequence length="204" mass="22317">MSEPPVHVSAEGVHPHPHHTGHRGFDLAIALSAIAISVISLFVAIEHGHVERQLVAANSWPFLQGNYSNGALQGQQSISLFVSNAGVGPAKLETMEMFFRGQPVKTSEDLFAKCCGVAPGQTLHWITGPQSGVLRPGDTFNLIVLPRTPESEPTWNRLNASLDQVTYRACWCSVFDECWISDLQTLKPTAVKECPVPPVPYRPR</sequence>
<dbReference type="KEGG" id="caul:KCG34_13685"/>
<evidence type="ECO:0000313" key="2">
    <source>
        <dbReference type="EMBL" id="QUD86151.1"/>
    </source>
</evidence>
<organism evidence="2 3">
    <name type="scientific">Phenylobacterium montanum</name>
    <dbReference type="NCBI Taxonomy" id="2823693"/>
    <lineage>
        <taxon>Bacteria</taxon>
        <taxon>Pseudomonadati</taxon>
        <taxon>Pseudomonadota</taxon>
        <taxon>Alphaproteobacteria</taxon>
        <taxon>Caulobacterales</taxon>
        <taxon>Caulobacteraceae</taxon>
        <taxon>Phenylobacterium</taxon>
    </lineage>
</organism>
<reference evidence="2" key="1">
    <citation type="submission" date="2021-04" db="EMBL/GenBank/DDBJ databases">
        <title>The complete genome sequence of Caulobacter sp. S6.</title>
        <authorList>
            <person name="Tang Y."/>
            <person name="Ouyang W."/>
            <person name="Liu Q."/>
            <person name="Huang B."/>
            <person name="Guo Z."/>
            <person name="Lei P."/>
        </authorList>
    </citation>
    <scope>NUCLEOTIDE SEQUENCE</scope>
    <source>
        <strain evidence="2">S6</strain>
    </source>
</reference>
<keyword evidence="1" id="KW-0812">Transmembrane</keyword>
<protein>
    <submittedName>
        <fullName evidence="2">Uncharacterized protein</fullName>
    </submittedName>
</protein>
<gene>
    <name evidence="2" type="ORF">KCG34_13685</name>
</gene>